<evidence type="ECO:0008006" key="4">
    <source>
        <dbReference type="Google" id="ProtNLM"/>
    </source>
</evidence>
<organism evidence="2 3">
    <name type="scientific">Thiohalocapsa halophila</name>
    <dbReference type="NCBI Taxonomy" id="69359"/>
    <lineage>
        <taxon>Bacteria</taxon>
        <taxon>Pseudomonadati</taxon>
        <taxon>Pseudomonadota</taxon>
        <taxon>Gammaproteobacteria</taxon>
        <taxon>Chromatiales</taxon>
        <taxon>Chromatiaceae</taxon>
        <taxon>Thiohalocapsa</taxon>
    </lineage>
</organism>
<gene>
    <name evidence="2" type="ORF">CKO31_01575</name>
</gene>
<dbReference type="Pfam" id="PF11743">
    <property type="entry name" value="DUF3301"/>
    <property type="match status" value="1"/>
</dbReference>
<evidence type="ECO:0000313" key="3">
    <source>
        <dbReference type="Proteomes" id="UP000748752"/>
    </source>
</evidence>
<dbReference type="InterPro" id="IPR021732">
    <property type="entry name" value="DUF3301"/>
</dbReference>
<protein>
    <recommendedName>
        <fullName evidence="4">DUF3301 domain-containing protein</fullName>
    </recommendedName>
</protein>
<dbReference type="Proteomes" id="UP000748752">
    <property type="component" value="Unassembled WGS sequence"/>
</dbReference>
<sequence>MDSLGALLVVLLVSWLWLNTLRARELALAQARRACQRADVQLLDQAVALRGMALVWTPRGVRLRRRYRFEFSSDGVERRTGQLALLGLRLESLWLEPDDTNPDGGPDDGAARGRFEP</sequence>
<name>A0ABS1CC18_9GAMM</name>
<dbReference type="EMBL" id="NRRV01000002">
    <property type="protein sequence ID" value="MBK1629446.1"/>
    <property type="molecule type" value="Genomic_DNA"/>
</dbReference>
<reference evidence="2 3" key="1">
    <citation type="journal article" date="2020" name="Microorganisms">
        <title>Osmotic Adaptation and Compatible Solute Biosynthesis of Phototrophic Bacteria as Revealed from Genome Analyses.</title>
        <authorList>
            <person name="Imhoff J.F."/>
            <person name="Rahn T."/>
            <person name="Kunzel S."/>
            <person name="Keller A."/>
            <person name="Neulinger S.C."/>
        </authorList>
    </citation>
    <scope>NUCLEOTIDE SEQUENCE [LARGE SCALE GENOMIC DNA]</scope>
    <source>
        <strain evidence="2 3">DSM 6210</strain>
    </source>
</reference>
<keyword evidence="3" id="KW-1185">Reference proteome</keyword>
<feature type="region of interest" description="Disordered" evidence="1">
    <location>
        <begin position="96"/>
        <end position="117"/>
    </location>
</feature>
<evidence type="ECO:0000256" key="1">
    <source>
        <dbReference type="SAM" id="MobiDB-lite"/>
    </source>
</evidence>
<proteinExistence type="predicted"/>
<evidence type="ECO:0000313" key="2">
    <source>
        <dbReference type="EMBL" id="MBK1629446.1"/>
    </source>
</evidence>
<accession>A0ABS1CC18</accession>
<comment type="caution">
    <text evidence="2">The sequence shown here is derived from an EMBL/GenBank/DDBJ whole genome shotgun (WGS) entry which is preliminary data.</text>
</comment>